<dbReference type="PROSITE" id="PS51406">
    <property type="entry name" value="FIBRINOGEN_C_2"/>
    <property type="match status" value="1"/>
</dbReference>
<dbReference type="InterPro" id="IPR050373">
    <property type="entry name" value="Fibrinogen_C-term_domain"/>
</dbReference>
<dbReference type="EMBL" id="JAWDGP010004610">
    <property type="protein sequence ID" value="KAK3763042.1"/>
    <property type="molecule type" value="Genomic_DNA"/>
</dbReference>
<organism evidence="3 4">
    <name type="scientific">Elysia crispata</name>
    <name type="common">lettuce slug</name>
    <dbReference type="NCBI Taxonomy" id="231223"/>
    <lineage>
        <taxon>Eukaryota</taxon>
        <taxon>Metazoa</taxon>
        <taxon>Spiralia</taxon>
        <taxon>Lophotrochozoa</taxon>
        <taxon>Mollusca</taxon>
        <taxon>Gastropoda</taxon>
        <taxon>Heterobranchia</taxon>
        <taxon>Euthyneura</taxon>
        <taxon>Panpulmonata</taxon>
        <taxon>Sacoglossa</taxon>
        <taxon>Placobranchoidea</taxon>
        <taxon>Plakobranchidae</taxon>
        <taxon>Elysia</taxon>
    </lineage>
</organism>
<dbReference type="SUPFAM" id="SSF56496">
    <property type="entry name" value="Fibrinogen C-terminal domain-like"/>
    <property type="match status" value="1"/>
</dbReference>
<dbReference type="Pfam" id="PF00147">
    <property type="entry name" value="Fibrinogen_C"/>
    <property type="match status" value="1"/>
</dbReference>
<keyword evidence="1" id="KW-0732">Signal</keyword>
<reference evidence="3" key="1">
    <citation type="journal article" date="2023" name="G3 (Bethesda)">
        <title>A reference genome for the long-term kleptoplast-retaining sea slug Elysia crispata morphotype clarki.</title>
        <authorList>
            <person name="Eastman K.E."/>
            <person name="Pendleton A.L."/>
            <person name="Shaikh M.A."/>
            <person name="Suttiyut T."/>
            <person name="Ogas R."/>
            <person name="Tomko P."/>
            <person name="Gavelis G."/>
            <person name="Widhalm J.R."/>
            <person name="Wisecaver J.H."/>
        </authorList>
    </citation>
    <scope>NUCLEOTIDE SEQUENCE</scope>
    <source>
        <strain evidence="3">ECLA1</strain>
    </source>
</reference>
<dbReference type="GO" id="GO:0005615">
    <property type="term" value="C:extracellular space"/>
    <property type="evidence" value="ECO:0007669"/>
    <property type="project" value="TreeGrafter"/>
</dbReference>
<evidence type="ECO:0000256" key="1">
    <source>
        <dbReference type="SAM" id="SignalP"/>
    </source>
</evidence>
<keyword evidence="4" id="KW-1185">Reference proteome</keyword>
<dbReference type="Gene3D" id="4.10.530.10">
    <property type="entry name" value="Gamma-fibrinogen Carboxyl Terminal Fragment, domain 2"/>
    <property type="match status" value="1"/>
</dbReference>
<dbReference type="PANTHER" id="PTHR19143">
    <property type="entry name" value="FIBRINOGEN/TENASCIN/ANGIOPOEITIN"/>
    <property type="match status" value="1"/>
</dbReference>
<feature type="domain" description="Fibrinogen C-terminal" evidence="2">
    <location>
        <begin position="87"/>
        <end position="262"/>
    </location>
</feature>
<protein>
    <recommendedName>
        <fullName evidence="2">Fibrinogen C-terminal domain-containing protein</fullName>
    </recommendedName>
</protein>
<proteinExistence type="predicted"/>
<dbReference type="InterPro" id="IPR002181">
    <property type="entry name" value="Fibrinogen_a/b/g_C_dom"/>
</dbReference>
<gene>
    <name evidence="3" type="ORF">RRG08_014830</name>
</gene>
<dbReference type="InterPro" id="IPR036056">
    <property type="entry name" value="Fibrinogen-like_C"/>
</dbReference>
<evidence type="ECO:0000313" key="4">
    <source>
        <dbReference type="Proteomes" id="UP001283361"/>
    </source>
</evidence>
<accession>A0AAE0Z594</accession>
<dbReference type="Gene3D" id="3.90.215.10">
    <property type="entry name" value="Gamma Fibrinogen, chain A, domain 1"/>
    <property type="match status" value="1"/>
</dbReference>
<feature type="chain" id="PRO_5042177138" description="Fibrinogen C-terminal domain-containing protein" evidence="1">
    <location>
        <begin position="23"/>
        <end position="279"/>
    </location>
</feature>
<dbReference type="AlphaFoldDB" id="A0AAE0Z594"/>
<evidence type="ECO:0000259" key="2">
    <source>
        <dbReference type="PROSITE" id="PS51406"/>
    </source>
</evidence>
<comment type="caution">
    <text evidence="3">The sequence shown here is derived from an EMBL/GenBank/DDBJ whole genome shotgun (WGS) entry which is preliminary data.</text>
</comment>
<dbReference type="PANTHER" id="PTHR19143:SF444">
    <property type="entry name" value="PROTEIN SCABROUS"/>
    <property type="match status" value="1"/>
</dbReference>
<sequence length="279" mass="31772">MASVGILLIVLALATGNISADAQDVDKGIGELLATAMNFLNQTLSRLLEQSLEHLHRVEALWDRLTELEHNMISSRLDSNQTLSNLESREQKPPVCERGMNETVSEPFIILADDSIGKQIRCDAHTDTGGWIVFQRRAVGDVDFYRNWTEYRDGFGSLSGDFWLGNEALHKLTKEHSYELRIDFYADGQVYYAQYPTITVEDEENKYRLGLDPYSEGTLGEITGSGLSYSDRGSFSTFDQDNNDYPNVNCAVSNHGAWWWYNGRVHRYATFTEMKMRRV</sequence>
<dbReference type="InterPro" id="IPR014716">
    <property type="entry name" value="Fibrinogen_a/b/g_C_1"/>
</dbReference>
<feature type="signal peptide" evidence="1">
    <location>
        <begin position="1"/>
        <end position="22"/>
    </location>
</feature>
<dbReference type="SMART" id="SM00186">
    <property type="entry name" value="FBG"/>
    <property type="match status" value="1"/>
</dbReference>
<evidence type="ECO:0000313" key="3">
    <source>
        <dbReference type="EMBL" id="KAK3763042.1"/>
    </source>
</evidence>
<dbReference type="Proteomes" id="UP001283361">
    <property type="component" value="Unassembled WGS sequence"/>
</dbReference>
<name>A0AAE0Z594_9GAST</name>